<dbReference type="Proteomes" id="UP000095286">
    <property type="component" value="Unplaced"/>
</dbReference>
<reference evidence="2" key="1">
    <citation type="submission" date="2016-11" db="UniProtKB">
        <authorList>
            <consortium name="WormBaseParasite"/>
        </authorList>
    </citation>
    <scope>IDENTIFICATION</scope>
    <source>
        <strain evidence="2">KR3021</strain>
    </source>
</reference>
<organism evidence="1 2">
    <name type="scientific">Rhabditophanes sp. KR3021</name>
    <dbReference type="NCBI Taxonomy" id="114890"/>
    <lineage>
        <taxon>Eukaryota</taxon>
        <taxon>Metazoa</taxon>
        <taxon>Ecdysozoa</taxon>
        <taxon>Nematoda</taxon>
        <taxon>Chromadorea</taxon>
        <taxon>Rhabditida</taxon>
        <taxon>Tylenchina</taxon>
        <taxon>Panagrolaimomorpha</taxon>
        <taxon>Strongyloidoidea</taxon>
        <taxon>Alloionematidae</taxon>
        <taxon>Rhabditophanes</taxon>
    </lineage>
</organism>
<name>A0AC35UFN4_9BILA</name>
<evidence type="ECO:0000313" key="2">
    <source>
        <dbReference type="WBParaSite" id="RSKR_0001100800.1"/>
    </source>
</evidence>
<sequence length="451" mass="51019">MNLQQQSFPPYAMPQMRHPQGMMPNMGMGSGMPPPANQEQYQMMVQQRAMAHQQQQQAHAHAQAQAQQAAALANGGTPKLEIRFSELTKRLQEYSMSSFTQDETTKWFTAFGHEFFHDTANMSVLICDEVAPFHPIVFSRSVIPKYFESLFKGGIGHIEFAPKVSFNEYAVPGQRHPLVILECEQLMMCVTYNSPTQMKVNTLVRLQIEYTPVDKLGYQITGFHIEMRDCLDMAFKDGNVKNDPVMMNKLKVGYCHLGLTAGTLNLLKMTKILESMVPLMSCTKTTSAPVKQSLGIVLDQKMRHAHIQQQHAQMQKHAYEQQMRAQGMGRPFPGGPEMMNRPSEAPAPPKKTTRKRNRKNGKDDPAPKAAKSVKTEAPDLPQNAPSFFPNGHPQSALHRPLDGLQGRRYNEMLVVSEPAILDGEYGNNDERKIMRVENEHFQPSQNNLWRN</sequence>
<dbReference type="WBParaSite" id="RSKR_0001100800.1">
    <property type="protein sequence ID" value="RSKR_0001100800.1"/>
    <property type="gene ID" value="RSKR_0001100800"/>
</dbReference>
<accession>A0AC35UFN4</accession>
<proteinExistence type="predicted"/>
<evidence type="ECO:0000313" key="1">
    <source>
        <dbReference type="Proteomes" id="UP000095286"/>
    </source>
</evidence>
<protein>
    <submittedName>
        <fullName evidence="2">LID domain-containing protein</fullName>
    </submittedName>
</protein>